<keyword evidence="4" id="KW-1185">Reference proteome</keyword>
<dbReference type="AlphaFoldDB" id="A0AAE0FHI0"/>
<proteinExistence type="predicted"/>
<accession>A0AAE0FHI0</accession>
<dbReference type="Proteomes" id="UP001190700">
    <property type="component" value="Unassembled WGS sequence"/>
</dbReference>
<comment type="caution">
    <text evidence="3">The sequence shown here is derived from an EMBL/GenBank/DDBJ whole genome shotgun (WGS) entry which is preliminary data.</text>
</comment>
<dbReference type="PANTHER" id="PTHR46115">
    <property type="entry name" value="THIOREDOXIN-LIKE PROTEIN 1"/>
    <property type="match status" value="1"/>
</dbReference>
<dbReference type="InterPro" id="IPR013766">
    <property type="entry name" value="Thioredoxin_domain"/>
</dbReference>
<name>A0AAE0FHI0_9CHLO</name>
<protein>
    <recommendedName>
        <fullName evidence="2">Thioredoxin domain-containing protein</fullName>
    </recommendedName>
</protein>
<keyword evidence="1" id="KW-1015">Disulfide bond</keyword>
<sequence>MKVISLNAGHGKALRLQSKTYSYAAKLGSKGSRDLTPARALTLDSPIPLSPDDEATTSEVTADPLMQIHSLEEFHAIVASNPDKLVLLDCAKKLCGPCELILPVLRKMARRYCDVTFLKVDIEENDSTKTLATNLGVRALPSMYIFRGEQLVASCRGAREQALTNQLIENLRPGEAGYMLPCFRRSKLRRRC</sequence>
<feature type="domain" description="Thioredoxin" evidence="2">
    <location>
        <begin position="41"/>
        <end position="173"/>
    </location>
</feature>
<gene>
    <name evidence="3" type="ORF">CYMTET_31164</name>
</gene>
<evidence type="ECO:0000259" key="2">
    <source>
        <dbReference type="PROSITE" id="PS51352"/>
    </source>
</evidence>
<dbReference type="CDD" id="cd02947">
    <property type="entry name" value="TRX_family"/>
    <property type="match status" value="1"/>
</dbReference>
<dbReference type="PROSITE" id="PS51352">
    <property type="entry name" value="THIOREDOXIN_2"/>
    <property type="match status" value="1"/>
</dbReference>
<dbReference type="EMBL" id="LGRX02018425">
    <property type="protein sequence ID" value="KAK3259854.1"/>
    <property type="molecule type" value="Genomic_DNA"/>
</dbReference>
<dbReference type="Gene3D" id="3.40.30.10">
    <property type="entry name" value="Glutaredoxin"/>
    <property type="match status" value="1"/>
</dbReference>
<dbReference type="Pfam" id="PF00085">
    <property type="entry name" value="Thioredoxin"/>
    <property type="match status" value="1"/>
</dbReference>
<evidence type="ECO:0000256" key="1">
    <source>
        <dbReference type="ARBA" id="ARBA00023157"/>
    </source>
</evidence>
<dbReference type="SUPFAM" id="SSF52833">
    <property type="entry name" value="Thioredoxin-like"/>
    <property type="match status" value="1"/>
</dbReference>
<dbReference type="InterPro" id="IPR036249">
    <property type="entry name" value="Thioredoxin-like_sf"/>
</dbReference>
<evidence type="ECO:0000313" key="3">
    <source>
        <dbReference type="EMBL" id="KAK3259854.1"/>
    </source>
</evidence>
<reference evidence="3 4" key="1">
    <citation type="journal article" date="2015" name="Genome Biol. Evol.">
        <title>Comparative Genomics of a Bacterivorous Green Alga Reveals Evolutionary Causalities and Consequences of Phago-Mixotrophic Mode of Nutrition.</title>
        <authorList>
            <person name="Burns J.A."/>
            <person name="Paasch A."/>
            <person name="Narechania A."/>
            <person name="Kim E."/>
        </authorList>
    </citation>
    <scope>NUCLEOTIDE SEQUENCE [LARGE SCALE GENOMIC DNA]</scope>
    <source>
        <strain evidence="3 4">PLY_AMNH</strain>
    </source>
</reference>
<evidence type="ECO:0000313" key="4">
    <source>
        <dbReference type="Proteomes" id="UP001190700"/>
    </source>
</evidence>
<organism evidence="3 4">
    <name type="scientific">Cymbomonas tetramitiformis</name>
    <dbReference type="NCBI Taxonomy" id="36881"/>
    <lineage>
        <taxon>Eukaryota</taxon>
        <taxon>Viridiplantae</taxon>
        <taxon>Chlorophyta</taxon>
        <taxon>Pyramimonadophyceae</taxon>
        <taxon>Pyramimonadales</taxon>
        <taxon>Pyramimonadaceae</taxon>
        <taxon>Cymbomonas</taxon>
    </lineage>
</organism>